<dbReference type="InterPro" id="IPR000182">
    <property type="entry name" value="GNAT_dom"/>
</dbReference>
<gene>
    <name evidence="2" type="ORF">CSC65_10685</name>
</gene>
<dbReference type="RefSeq" id="WP_162410579.1">
    <property type="nucleotide sequence ID" value="NZ_PDWN01000009.1"/>
</dbReference>
<accession>A0ABQ6Z6E0</accession>
<feature type="domain" description="N-acetyltransferase" evidence="1">
    <location>
        <begin position="1"/>
        <end position="140"/>
    </location>
</feature>
<evidence type="ECO:0000259" key="1">
    <source>
        <dbReference type="PROSITE" id="PS51186"/>
    </source>
</evidence>
<evidence type="ECO:0000313" key="2">
    <source>
        <dbReference type="EMBL" id="KAF1694109.1"/>
    </source>
</evidence>
<dbReference type="Proteomes" id="UP000788419">
    <property type="component" value="Unassembled WGS sequence"/>
</dbReference>
<dbReference type="EMBL" id="PDWN01000009">
    <property type="protein sequence ID" value="KAF1694109.1"/>
    <property type="molecule type" value="Genomic_DNA"/>
</dbReference>
<keyword evidence="3" id="KW-1185">Reference proteome</keyword>
<sequence length="140" mass="15883">MISEARTDEDILATRAVMLQLRTALAPGDYLPTVRSMMREGYRLAALRDDAGEVVAVAGFRSFRMLYAGGHILYVDDLSTDGRRRSKGHGRALLDWLKAEARRLGCTQLHLDSGVQREQAHRFYFREGMGVNCLHFRIEL</sequence>
<proteinExistence type="predicted"/>
<dbReference type="Pfam" id="PF00583">
    <property type="entry name" value="Acetyltransf_1"/>
    <property type="match status" value="1"/>
</dbReference>
<evidence type="ECO:0000313" key="3">
    <source>
        <dbReference type="Proteomes" id="UP000788419"/>
    </source>
</evidence>
<reference evidence="2 3" key="1">
    <citation type="submission" date="2017-10" db="EMBL/GenBank/DDBJ databases">
        <title>Whole genome sequencing of members of genus Pseudoxanthomonas.</title>
        <authorList>
            <person name="Kumar S."/>
            <person name="Bansal K."/>
            <person name="Kaur A."/>
            <person name="Patil P."/>
            <person name="Sharma S."/>
            <person name="Patil P.B."/>
        </authorList>
    </citation>
    <scope>NUCLEOTIDE SEQUENCE [LARGE SCALE GENOMIC DNA]</scope>
    <source>
        <strain evidence="2 3">DSM 17801</strain>
    </source>
</reference>
<protein>
    <submittedName>
        <fullName evidence="2">GNAT family N-acetyltransferase</fullName>
    </submittedName>
</protein>
<comment type="caution">
    <text evidence="2">The sequence shown here is derived from an EMBL/GenBank/DDBJ whole genome shotgun (WGS) entry which is preliminary data.</text>
</comment>
<name>A0ABQ6Z6E0_9GAMM</name>
<dbReference type="CDD" id="cd04301">
    <property type="entry name" value="NAT_SF"/>
    <property type="match status" value="1"/>
</dbReference>
<dbReference type="PROSITE" id="PS51186">
    <property type="entry name" value="GNAT"/>
    <property type="match status" value="1"/>
</dbReference>
<organism evidence="2 3">
    <name type="scientific">Pseudoxanthomonas daejeonensis</name>
    <dbReference type="NCBI Taxonomy" id="266062"/>
    <lineage>
        <taxon>Bacteria</taxon>
        <taxon>Pseudomonadati</taxon>
        <taxon>Pseudomonadota</taxon>
        <taxon>Gammaproteobacteria</taxon>
        <taxon>Lysobacterales</taxon>
        <taxon>Lysobacteraceae</taxon>
        <taxon>Pseudoxanthomonas</taxon>
    </lineage>
</organism>
<dbReference type="Gene3D" id="3.40.630.30">
    <property type="match status" value="1"/>
</dbReference>
<dbReference type="SUPFAM" id="SSF55729">
    <property type="entry name" value="Acyl-CoA N-acyltransferases (Nat)"/>
    <property type="match status" value="1"/>
</dbReference>
<dbReference type="InterPro" id="IPR016181">
    <property type="entry name" value="Acyl_CoA_acyltransferase"/>
</dbReference>